<dbReference type="RefSeq" id="WP_354196935.1">
    <property type="nucleotide sequence ID" value="NZ_JBEPLW010000009.1"/>
</dbReference>
<feature type="transmembrane region" description="Helical" evidence="1">
    <location>
        <begin position="144"/>
        <end position="163"/>
    </location>
</feature>
<organism evidence="2 3">
    <name type="scientific">Bhargavaea ullalensis</name>
    <dbReference type="NCBI Taxonomy" id="1265685"/>
    <lineage>
        <taxon>Bacteria</taxon>
        <taxon>Bacillati</taxon>
        <taxon>Bacillota</taxon>
        <taxon>Bacilli</taxon>
        <taxon>Bacillales</taxon>
        <taxon>Caryophanaceae</taxon>
        <taxon>Bhargavaea</taxon>
    </lineage>
</organism>
<accession>A0ABV2GBF5</accession>
<reference evidence="2 3" key="1">
    <citation type="submission" date="2024-06" db="EMBL/GenBank/DDBJ databases">
        <title>Genomic Encyclopedia of Type Strains, Phase IV (KMG-IV): sequencing the most valuable type-strain genomes for metagenomic binning, comparative biology and taxonomic classification.</title>
        <authorList>
            <person name="Goeker M."/>
        </authorList>
    </citation>
    <scope>NUCLEOTIDE SEQUENCE [LARGE SCALE GENOMIC DNA]</scope>
    <source>
        <strain evidence="2 3">DSM 26128</strain>
    </source>
</reference>
<comment type="caution">
    <text evidence="2">The sequence shown here is derived from an EMBL/GenBank/DDBJ whole genome shotgun (WGS) entry which is preliminary data.</text>
</comment>
<gene>
    <name evidence="2" type="ORF">ABID49_001528</name>
</gene>
<feature type="transmembrane region" description="Helical" evidence="1">
    <location>
        <begin position="12"/>
        <end position="35"/>
    </location>
</feature>
<protein>
    <submittedName>
        <fullName evidence="2">Copper export protein</fullName>
    </submittedName>
</protein>
<dbReference type="EMBL" id="JBEPLW010000009">
    <property type="protein sequence ID" value="MET3575623.1"/>
    <property type="molecule type" value="Genomic_DNA"/>
</dbReference>
<dbReference type="Proteomes" id="UP001549099">
    <property type="component" value="Unassembled WGS sequence"/>
</dbReference>
<feature type="transmembrane region" description="Helical" evidence="1">
    <location>
        <begin position="91"/>
        <end position="113"/>
    </location>
</feature>
<proteinExistence type="predicted"/>
<evidence type="ECO:0000256" key="1">
    <source>
        <dbReference type="SAM" id="Phobius"/>
    </source>
</evidence>
<keyword evidence="1" id="KW-0472">Membrane</keyword>
<evidence type="ECO:0000313" key="2">
    <source>
        <dbReference type="EMBL" id="MET3575623.1"/>
    </source>
</evidence>
<evidence type="ECO:0000313" key="3">
    <source>
        <dbReference type="Proteomes" id="UP001549099"/>
    </source>
</evidence>
<feature type="transmembrane region" description="Helical" evidence="1">
    <location>
        <begin position="56"/>
        <end position="79"/>
    </location>
</feature>
<keyword evidence="1" id="KW-1133">Transmembrane helix</keyword>
<keyword evidence="3" id="KW-1185">Reference proteome</keyword>
<sequence length="165" mass="18250">MGLTVHQMLLGVHILFGLIWVGGILFVGWGVFPAVKKLDFSHQQQFLESLMGWTHRLLSLAGAAVIATGVLLGTAFGPIREWGTLWTTSYGIHFMLAFGLGILTLGWGAFVSYRYSMRVIRNRTLWSMAGRGYPMLLNRAMRRVTAVSGVEVLGFVSLLVAMLTF</sequence>
<name>A0ABV2GBF5_9BACL</name>
<keyword evidence="1" id="KW-0812">Transmembrane</keyword>